<dbReference type="Proteomes" id="UP000196655">
    <property type="component" value="Unassembled WGS sequence"/>
</dbReference>
<protein>
    <recommendedName>
        <fullName evidence="6">Rieske domain-containing protein</fullName>
    </recommendedName>
</protein>
<dbReference type="STRING" id="1122125.GCA_000423185_05732"/>
<evidence type="ECO:0000259" key="6">
    <source>
        <dbReference type="PROSITE" id="PS51296"/>
    </source>
</evidence>
<comment type="caution">
    <text evidence="7">The sequence shown here is derived from an EMBL/GenBank/DDBJ whole genome shotgun (WGS) entry which is preliminary data.</text>
</comment>
<dbReference type="RefSeq" id="WP_088150205.1">
    <property type="nucleotide sequence ID" value="NZ_NHON01000008.1"/>
</dbReference>
<sequence length="131" mass="13823">MSGNPFAPPEEPAWRRHPHAPAPGTALARIEEIEDPGVRVLSFGAGRRVFSMLLVRHGGTVRAFLDACPHAFLPLTWRGGSVLSADGRRLVCSNHFAEFDAADGSPVSGPADCGLDALPVRLEADGAIVMG</sequence>
<dbReference type="GO" id="GO:0051537">
    <property type="term" value="F:2 iron, 2 sulfur cluster binding"/>
    <property type="evidence" value="ECO:0007669"/>
    <property type="project" value="UniProtKB-KW"/>
</dbReference>
<keyword evidence="3" id="KW-0408">Iron</keyword>
<dbReference type="GO" id="GO:0046872">
    <property type="term" value="F:metal ion binding"/>
    <property type="evidence" value="ECO:0007669"/>
    <property type="project" value="UniProtKB-KW"/>
</dbReference>
<proteinExistence type="predicted"/>
<dbReference type="CDD" id="cd03467">
    <property type="entry name" value="Rieske"/>
    <property type="match status" value="1"/>
</dbReference>
<accession>A0A211ZSB4</accession>
<evidence type="ECO:0000256" key="4">
    <source>
        <dbReference type="ARBA" id="ARBA00023014"/>
    </source>
</evidence>
<evidence type="ECO:0000256" key="3">
    <source>
        <dbReference type="ARBA" id="ARBA00023004"/>
    </source>
</evidence>
<dbReference type="EMBL" id="NHON01000008">
    <property type="protein sequence ID" value="OWJ68094.1"/>
    <property type="molecule type" value="Genomic_DNA"/>
</dbReference>
<dbReference type="InterPro" id="IPR036922">
    <property type="entry name" value="Rieske_2Fe-2S_sf"/>
</dbReference>
<evidence type="ECO:0000256" key="5">
    <source>
        <dbReference type="SAM" id="MobiDB-lite"/>
    </source>
</evidence>
<keyword evidence="2" id="KW-0479">Metal-binding</keyword>
<keyword evidence="8" id="KW-1185">Reference proteome</keyword>
<dbReference type="PROSITE" id="PS51296">
    <property type="entry name" value="RIESKE"/>
    <property type="match status" value="1"/>
</dbReference>
<dbReference type="Pfam" id="PF00355">
    <property type="entry name" value="Rieske"/>
    <property type="match status" value="1"/>
</dbReference>
<feature type="region of interest" description="Disordered" evidence="5">
    <location>
        <begin position="1"/>
        <end position="22"/>
    </location>
</feature>
<evidence type="ECO:0000313" key="8">
    <source>
        <dbReference type="Proteomes" id="UP000196655"/>
    </source>
</evidence>
<keyword evidence="1" id="KW-0001">2Fe-2S</keyword>
<gene>
    <name evidence="7" type="ORF">BWR60_06545</name>
</gene>
<evidence type="ECO:0000256" key="2">
    <source>
        <dbReference type="ARBA" id="ARBA00022723"/>
    </source>
</evidence>
<dbReference type="Gene3D" id="2.102.10.10">
    <property type="entry name" value="Rieske [2Fe-2S] iron-sulphur domain"/>
    <property type="match status" value="1"/>
</dbReference>
<evidence type="ECO:0000313" key="7">
    <source>
        <dbReference type="EMBL" id="OWJ68094.1"/>
    </source>
</evidence>
<feature type="domain" description="Rieske" evidence="6">
    <location>
        <begin position="27"/>
        <end position="129"/>
    </location>
</feature>
<evidence type="ECO:0000256" key="1">
    <source>
        <dbReference type="ARBA" id="ARBA00022714"/>
    </source>
</evidence>
<name>A0A211ZSB4_9PROT</name>
<reference evidence="8" key="1">
    <citation type="submission" date="2017-05" db="EMBL/GenBank/DDBJ databases">
        <authorList>
            <person name="Macchi M."/>
            <person name="Festa S."/>
            <person name="Coppotelli B.M."/>
            <person name="Morelli I.S."/>
        </authorList>
    </citation>
    <scope>NUCLEOTIDE SEQUENCE [LARGE SCALE GENOMIC DNA]</scope>
    <source>
        <strain evidence="8">I</strain>
    </source>
</reference>
<dbReference type="AlphaFoldDB" id="A0A211ZSB4"/>
<keyword evidence="4" id="KW-0411">Iron-sulfur</keyword>
<dbReference type="SUPFAM" id="SSF50022">
    <property type="entry name" value="ISP domain"/>
    <property type="match status" value="1"/>
</dbReference>
<feature type="compositionally biased region" description="Pro residues" evidence="5">
    <location>
        <begin position="1"/>
        <end position="11"/>
    </location>
</feature>
<dbReference type="OrthoDB" id="9800776at2"/>
<organism evidence="7 8">
    <name type="scientific">Inquilinus limosus</name>
    <dbReference type="NCBI Taxonomy" id="171674"/>
    <lineage>
        <taxon>Bacteria</taxon>
        <taxon>Pseudomonadati</taxon>
        <taxon>Pseudomonadota</taxon>
        <taxon>Alphaproteobacteria</taxon>
        <taxon>Rhodospirillales</taxon>
        <taxon>Rhodospirillaceae</taxon>
        <taxon>Inquilinus</taxon>
    </lineage>
</organism>
<dbReference type="InterPro" id="IPR017941">
    <property type="entry name" value="Rieske_2Fe-2S"/>
</dbReference>